<accession>A0ABZ0PBZ5</accession>
<evidence type="ECO:0000259" key="1">
    <source>
        <dbReference type="Pfam" id="PF02464"/>
    </source>
</evidence>
<dbReference type="RefSeq" id="WP_318647194.1">
    <property type="nucleotide sequence ID" value="NZ_CP137852.1"/>
</dbReference>
<dbReference type="EMBL" id="CP137852">
    <property type="protein sequence ID" value="WPB83218.1"/>
    <property type="molecule type" value="Genomic_DNA"/>
</dbReference>
<dbReference type="SUPFAM" id="SSF142433">
    <property type="entry name" value="CinA-like"/>
    <property type="match status" value="1"/>
</dbReference>
<dbReference type="Gene3D" id="3.90.950.20">
    <property type="entry name" value="CinA-like"/>
    <property type="match status" value="1"/>
</dbReference>
<feature type="domain" description="CinA C-terminal" evidence="1">
    <location>
        <begin position="9"/>
        <end position="157"/>
    </location>
</feature>
<protein>
    <submittedName>
        <fullName evidence="2">CinA family protein</fullName>
    </submittedName>
</protein>
<gene>
    <name evidence="2" type="ORF">R9Z33_14000</name>
</gene>
<dbReference type="NCBIfam" id="TIGR00199">
    <property type="entry name" value="PncC_domain"/>
    <property type="match status" value="1"/>
</dbReference>
<dbReference type="Proteomes" id="UP001305521">
    <property type="component" value="Chromosome"/>
</dbReference>
<keyword evidence="3" id="KW-1185">Reference proteome</keyword>
<dbReference type="Pfam" id="PF02464">
    <property type="entry name" value="CinA"/>
    <property type="match status" value="1"/>
</dbReference>
<organism evidence="2 3">
    <name type="scientific">Sediminicoccus rosea</name>
    <dbReference type="NCBI Taxonomy" id="1225128"/>
    <lineage>
        <taxon>Bacteria</taxon>
        <taxon>Pseudomonadati</taxon>
        <taxon>Pseudomonadota</taxon>
        <taxon>Alphaproteobacteria</taxon>
        <taxon>Acetobacterales</taxon>
        <taxon>Roseomonadaceae</taxon>
        <taxon>Sediminicoccus</taxon>
    </lineage>
</organism>
<evidence type="ECO:0000313" key="3">
    <source>
        <dbReference type="Proteomes" id="UP001305521"/>
    </source>
</evidence>
<dbReference type="InterPro" id="IPR008136">
    <property type="entry name" value="CinA_C"/>
</dbReference>
<proteinExistence type="predicted"/>
<evidence type="ECO:0000313" key="2">
    <source>
        <dbReference type="EMBL" id="WPB83218.1"/>
    </source>
</evidence>
<dbReference type="InterPro" id="IPR036653">
    <property type="entry name" value="CinA-like_C"/>
</dbReference>
<name>A0ABZ0PBZ5_9PROT</name>
<sequence length="165" mass="17053">MQAVLDRAAGLGERLRARGETIAVSESSTGGLISAALLALPGASAYFMGGAVTYTTTARGALVGITAEQMVGLRSASEPYALLLARTMRERMGTTWGLAETGASGPTGNRYGDAAGHTCFAISGPVELVRTLETGRAERWPNMMEFALATLGLLDEALSAPAPHP</sequence>
<reference evidence="2 3" key="1">
    <citation type="submission" date="2023-11" db="EMBL/GenBank/DDBJ databases">
        <title>Arctic aerobic anoxygenic photoheterotroph Sediminicoccus rosea KRV36 adapts its photosynthesis to long days of polar summer.</title>
        <authorList>
            <person name="Tomasch J."/>
            <person name="Kopejtka K."/>
            <person name="Bily T."/>
            <person name="Gardiner A.T."/>
            <person name="Gardian Z."/>
            <person name="Shivaramu S."/>
            <person name="Koblizek M."/>
            <person name="Engelhardt F."/>
            <person name="Kaftan D."/>
        </authorList>
    </citation>
    <scope>NUCLEOTIDE SEQUENCE [LARGE SCALE GENOMIC DNA]</scope>
    <source>
        <strain evidence="2 3">R-30</strain>
    </source>
</reference>